<dbReference type="SUPFAM" id="SSF53098">
    <property type="entry name" value="Ribonuclease H-like"/>
    <property type="match status" value="1"/>
</dbReference>
<dbReference type="InterPro" id="IPR012337">
    <property type="entry name" value="RNaseH-like_sf"/>
</dbReference>
<dbReference type="Pfam" id="PF22936">
    <property type="entry name" value="Pol_BBD"/>
    <property type="match status" value="1"/>
</dbReference>
<name>A0ABQ9HE11_9NEOP</name>
<dbReference type="InterPro" id="IPR036397">
    <property type="entry name" value="RNaseH_sf"/>
</dbReference>
<dbReference type="InterPro" id="IPR039537">
    <property type="entry name" value="Retrotran_Ty1/copia-like"/>
</dbReference>
<dbReference type="InterPro" id="IPR054722">
    <property type="entry name" value="PolX-like_BBD"/>
</dbReference>
<dbReference type="PANTHER" id="PTHR42648:SF28">
    <property type="entry name" value="TRANSPOSON-ENCODED PROTEIN WITH RIBONUCLEASE H-LIKE AND RETROVIRUS ZINC FINGER-LIKE DOMAINS"/>
    <property type="match status" value="1"/>
</dbReference>
<dbReference type="Proteomes" id="UP001159363">
    <property type="component" value="Chromosome 4"/>
</dbReference>
<gene>
    <name evidence="3" type="ORF">PR048_014310</name>
</gene>
<evidence type="ECO:0000256" key="1">
    <source>
        <dbReference type="ARBA" id="ARBA00022670"/>
    </source>
</evidence>
<reference evidence="3 4" key="1">
    <citation type="submission" date="2023-02" db="EMBL/GenBank/DDBJ databases">
        <title>LHISI_Scaffold_Assembly.</title>
        <authorList>
            <person name="Stuart O.P."/>
            <person name="Cleave R."/>
            <person name="Magrath M.J.L."/>
            <person name="Mikheyev A.S."/>
        </authorList>
    </citation>
    <scope>NUCLEOTIDE SEQUENCE [LARGE SCALE GENOMIC DNA]</scope>
    <source>
        <strain evidence="3">Daus_M_001</strain>
        <tissue evidence="3">Leg muscle</tissue>
    </source>
</reference>
<dbReference type="Gene3D" id="3.30.420.10">
    <property type="entry name" value="Ribonuclease H-like superfamily/Ribonuclease H"/>
    <property type="match status" value="1"/>
</dbReference>
<comment type="caution">
    <text evidence="3">The sequence shown here is derived from an EMBL/GenBank/DDBJ whole genome shotgun (WGS) entry which is preliminary data.</text>
</comment>
<dbReference type="PANTHER" id="PTHR42648">
    <property type="entry name" value="TRANSPOSASE, PUTATIVE-RELATED"/>
    <property type="match status" value="1"/>
</dbReference>
<dbReference type="EMBL" id="JARBHB010000005">
    <property type="protein sequence ID" value="KAJ8882499.1"/>
    <property type="molecule type" value="Genomic_DNA"/>
</dbReference>
<feature type="domain" description="Integrase catalytic" evidence="2">
    <location>
        <begin position="67"/>
        <end position="228"/>
    </location>
</feature>
<sequence length="291" mass="31872">MPLVGGLSSGFPFPPPLHSCAAPYSSHFSLVGSQDLDVKGIMLLSRDRNHKSTTSKRDKVAFLTESMGGNPEGSWVLDSSCTFHMISNSDSLTNVTCIESEIITPKKNENMCAVLKGAIEYKEYVLKNVLYVPVGGGGGSGYVANKLTDLCRERGIKIDYTPAETPKLNGRAERLNRTLMDKTRALLFDSGLGKELWGEALCTATYLLNRSPSATVDTTPAELWHGKKPDLSNLKLFGSLAHGLHQLITDKSIFVNVEGNLILAIWVDDGLVISNENDKIDEFMMKLQTEF</sequence>
<evidence type="ECO:0000313" key="3">
    <source>
        <dbReference type="EMBL" id="KAJ8882499.1"/>
    </source>
</evidence>
<keyword evidence="4" id="KW-1185">Reference proteome</keyword>
<keyword evidence="1" id="KW-0378">Hydrolase</keyword>
<keyword evidence="1" id="KW-0645">Protease</keyword>
<protein>
    <recommendedName>
        <fullName evidence="2">Integrase catalytic domain-containing protein</fullName>
    </recommendedName>
</protein>
<proteinExistence type="predicted"/>
<evidence type="ECO:0000313" key="4">
    <source>
        <dbReference type="Proteomes" id="UP001159363"/>
    </source>
</evidence>
<evidence type="ECO:0000259" key="2">
    <source>
        <dbReference type="PROSITE" id="PS50994"/>
    </source>
</evidence>
<dbReference type="InterPro" id="IPR001584">
    <property type="entry name" value="Integrase_cat-core"/>
</dbReference>
<accession>A0ABQ9HE11</accession>
<dbReference type="PROSITE" id="PS50994">
    <property type="entry name" value="INTEGRASE"/>
    <property type="match status" value="1"/>
</dbReference>
<organism evidence="3 4">
    <name type="scientific">Dryococelus australis</name>
    <dbReference type="NCBI Taxonomy" id="614101"/>
    <lineage>
        <taxon>Eukaryota</taxon>
        <taxon>Metazoa</taxon>
        <taxon>Ecdysozoa</taxon>
        <taxon>Arthropoda</taxon>
        <taxon>Hexapoda</taxon>
        <taxon>Insecta</taxon>
        <taxon>Pterygota</taxon>
        <taxon>Neoptera</taxon>
        <taxon>Polyneoptera</taxon>
        <taxon>Phasmatodea</taxon>
        <taxon>Verophasmatodea</taxon>
        <taxon>Anareolatae</taxon>
        <taxon>Phasmatidae</taxon>
        <taxon>Eurycanthinae</taxon>
        <taxon>Dryococelus</taxon>
    </lineage>
</organism>